<keyword evidence="2" id="KW-1185">Reference proteome</keyword>
<dbReference type="RefSeq" id="WP_078307746.1">
    <property type="nucleotide sequence ID" value="NZ_CP147511.1"/>
</dbReference>
<comment type="caution">
    <text evidence="1">The sequence shown here is derived from an EMBL/GenBank/DDBJ whole genome shotgun (WGS) entry which is preliminary data.</text>
</comment>
<sequence length="65" mass="6965">MAYRSAITGRYVSKATYARHPKTTVKESSGASKGNKTVNRSAITGQFVTGTYAASHPKTTLTEKV</sequence>
<evidence type="ECO:0000313" key="1">
    <source>
        <dbReference type="EMBL" id="OOS20364.1"/>
    </source>
</evidence>
<accession>A0A1T0CDG4</accession>
<proteinExistence type="predicted"/>
<dbReference type="OrthoDB" id="9794834at2"/>
<name>A0A1T0CDG4_9GAMM</name>
<dbReference type="AlphaFoldDB" id="A0A1T0CDG4"/>
<dbReference type="Proteomes" id="UP000191094">
    <property type="component" value="Unassembled WGS sequence"/>
</dbReference>
<dbReference type="EMBL" id="MUYT01000008">
    <property type="protein sequence ID" value="OOS20364.1"/>
    <property type="molecule type" value="Genomic_DNA"/>
</dbReference>
<organism evidence="1 2">
    <name type="scientific">Lwoffella lincolnii</name>
    <dbReference type="NCBI Taxonomy" id="90241"/>
    <lineage>
        <taxon>Bacteria</taxon>
        <taxon>Pseudomonadati</taxon>
        <taxon>Pseudomonadota</taxon>
        <taxon>Gammaproteobacteria</taxon>
        <taxon>Moraxellales</taxon>
        <taxon>Moraxellaceae</taxon>
        <taxon>Lwoffella</taxon>
    </lineage>
</organism>
<protein>
    <submittedName>
        <fullName evidence="1">Uncharacterized protein</fullName>
    </submittedName>
</protein>
<reference evidence="1 2" key="1">
    <citation type="submission" date="2017-02" db="EMBL/GenBank/DDBJ databases">
        <title>Draft genome sequence of Moraxella lincolnii CCUG 9405T type strain.</title>
        <authorList>
            <person name="Salva-Serra F."/>
            <person name="Engstrom-Jakobsson H."/>
            <person name="Thorell K."/>
            <person name="Jaen-Luchoro D."/>
            <person name="Gonzales-Siles L."/>
            <person name="Karlsson R."/>
            <person name="Yazdan S."/>
            <person name="Boulund F."/>
            <person name="Johnning A."/>
            <person name="Engstrand L."/>
            <person name="Kristiansson E."/>
            <person name="Moore E."/>
        </authorList>
    </citation>
    <scope>NUCLEOTIDE SEQUENCE [LARGE SCALE GENOMIC DNA]</scope>
    <source>
        <strain evidence="1 2">CCUG 9405</strain>
    </source>
</reference>
<gene>
    <name evidence="1" type="ORF">B0682_07000</name>
</gene>
<evidence type="ECO:0000313" key="2">
    <source>
        <dbReference type="Proteomes" id="UP000191094"/>
    </source>
</evidence>